<organism evidence="5 6">
    <name type="scientific">Acinetobacter nectaris CIP 110549</name>
    <dbReference type="NCBI Taxonomy" id="1392540"/>
    <lineage>
        <taxon>Bacteria</taxon>
        <taxon>Pseudomonadati</taxon>
        <taxon>Pseudomonadota</taxon>
        <taxon>Gammaproteobacteria</taxon>
        <taxon>Moraxellales</taxon>
        <taxon>Moraxellaceae</taxon>
        <taxon>Acinetobacter</taxon>
    </lineage>
</organism>
<proteinExistence type="inferred from homology"/>
<evidence type="ECO:0000256" key="1">
    <source>
        <dbReference type="ARBA" id="ARBA00010873"/>
    </source>
</evidence>
<feature type="domain" description="MobA/MobL protein" evidence="4">
    <location>
        <begin position="47"/>
        <end position="205"/>
    </location>
</feature>
<keyword evidence="6" id="KW-1185">Reference proteome</keyword>
<dbReference type="RefSeq" id="WP_023272863.1">
    <property type="nucleotide sequence ID" value="NZ_KI530715.1"/>
</dbReference>
<dbReference type="HOGENOM" id="CLU_052781_0_0_6"/>
<gene>
    <name evidence="5" type="ORF">P256_02577</name>
</gene>
<keyword evidence="2" id="KW-0184">Conjugation</keyword>
<evidence type="ECO:0000256" key="2">
    <source>
        <dbReference type="ARBA" id="ARBA00022971"/>
    </source>
</evidence>
<evidence type="ECO:0000313" key="6">
    <source>
        <dbReference type="Proteomes" id="UP000023785"/>
    </source>
</evidence>
<dbReference type="EMBL" id="AYER01000017">
    <property type="protein sequence ID" value="ESK35880.1"/>
    <property type="molecule type" value="Genomic_DNA"/>
</dbReference>
<evidence type="ECO:0000259" key="4">
    <source>
        <dbReference type="Pfam" id="PF03389"/>
    </source>
</evidence>
<dbReference type="Gene3D" id="3.30.930.30">
    <property type="match status" value="1"/>
</dbReference>
<dbReference type="OrthoDB" id="1634048at2"/>
<feature type="compositionally biased region" description="Polar residues" evidence="3">
    <location>
        <begin position="302"/>
        <end position="311"/>
    </location>
</feature>
<dbReference type="Proteomes" id="UP000023785">
    <property type="component" value="Unassembled WGS sequence"/>
</dbReference>
<feature type="region of interest" description="Disordered" evidence="3">
    <location>
        <begin position="296"/>
        <end position="317"/>
    </location>
</feature>
<accession>V2TJX8</accession>
<dbReference type="STRING" id="1392540.P256_02577"/>
<dbReference type="PATRIC" id="fig|1392540.3.peg.2476"/>
<dbReference type="AlphaFoldDB" id="V2TJX8"/>
<comment type="caution">
    <text evidence="5">The sequence shown here is derived from an EMBL/GenBank/DDBJ whole genome shotgun (WGS) entry which is preliminary data.</text>
</comment>
<evidence type="ECO:0000256" key="3">
    <source>
        <dbReference type="SAM" id="MobiDB-lite"/>
    </source>
</evidence>
<sequence>MFYCNLEHIIKTQSSKTSSRKNKSTAKGRFHYITRIAEFARYKENSQEKVEFVQSGNMPTFAEGKPAEFWQAADLYERKNGRVSSSLVVALPKELSTKQRIELAEQFIIELADRYQFPYTCSIHTHAGSLGGEEQPHLHFMYSERHVDEIDRTAEQFFKRYNPKQPEKGGAQKLTADVLGLGKGQLQLYREKTEQLINHSLERYAPTKILEIKGVKVEVPSFVSCLSNEDYNKKYGTALQEVPMMNKSIRYAKPSDLEKYQQKQEMTAEINRIRAENRYELYKPYYELELDKQRKLEREQQHNYQQTQTRDNGGPSF</sequence>
<dbReference type="eggNOG" id="COG3843">
    <property type="taxonomic scope" value="Bacteria"/>
</dbReference>
<dbReference type="InterPro" id="IPR005053">
    <property type="entry name" value="MobA_MobL"/>
</dbReference>
<dbReference type="Pfam" id="PF03389">
    <property type="entry name" value="MobA_MobL"/>
    <property type="match status" value="1"/>
</dbReference>
<name>V2TJX8_9GAMM</name>
<reference evidence="5 6" key="1">
    <citation type="submission" date="2013-10" db="EMBL/GenBank/DDBJ databases">
        <title>The Genome Sequence of Acinetobacter nectaris CIP 110549.</title>
        <authorList>
            <consortium name="The Broad Institute Genomics Platform"/>
            <consortium name="The Broad Institute Genome Sequencing Center for Infectious Disease"/>
            <person name="Cerqueira G."/>
            <person name="Feldgarden M."/>
            <person name="Courvalin P."/>
            <person name="Grillot-Courvalin C."/>
            <person name="Clermont D."/>
            <person name="Rocha E."/>
            <person name="Yoon E.-J."/>
            <person name="Nemec A."/>
            <person name="Young S.K."/>
            <person name="Zeng Q."/>
            <person name="Gargeya S."/>
            <person name="Fitzgerald M."/>
            <person name="Abouelleil A."/>
            <person name="Alvarado L."/>
            <person name="Berlin A.M."/>
            <person name="Chapman S.B."/>
            <person name="Gainer-Dewar J."/>
            <person name="Goldberg J."/>
            <person name="Gnerre S."/>
            <person name="Griggs A."/>
            <person name="Gujja S."/>
            <person name="Hansen M."/>
            <person name="Howarth C."/>
            <person name="Imamovic A."/>
            <person name="Ireland A."/>
            <person name="Larimer J."/>
            <person name="McCowan C."/>
            <person name="Murphy C."/>
            <person name="Pearson M."/>
            <person name="Poon T.W."/>
            <person name="Priest M."/>
            <person name="Roberts A."/>
            <person name="Saif S."/>
            <person name="Shea T."/>
            <person name="Sykes S."/>
            <person name="Wortman J."/>
            <person name="Nusbaum C."/>
            <person name="Birren B."/>
        </authorList>
    </citation>
    <scope>NUCLEOTIDE SEQUENCE [LARGE SCALE GENOMIC DNA]</scope>
    <source>
        <strain evidence="5 6">CIP 110549</strain>
    </source>
</reference>
<protein>
    <recommendedName>
        <fullName evidence="4">MobA/MobL protein domain-containing protein</fullName>
    </recommendedName>
</protein>
<comment type="similarity">
    <text evidence="1">Belongs to the MobA/MobL family.</text>
</comment>
<evidence type="ECO:0000313" key="5">
    <source>
        <dbReference type="EMBL" id="ESK35880.1"/>
    </source>
</evidence>